<evidence type="ECO:0000256" key="5">
    <source>
        <dbReference type="ARBA" id="ARBA00032749"/>
    </source>
</evidence>
<dbReference type="InterPro" id="IPR029419">
    <property type="entry name" value="Arg_succ_lyase_C"/>
</dbReference>
<comment type="catalytic activity">
    <reaction evidence="1">
        <text>2-(N(omega)-L-arginino)succinate = fumarate + L-arginine</text>
        <dbReference type="Rhea" id="RHEA:24020"/>
        <dbReference type="ChEBI" id="CHEBI:29806"/>
        <dbReference type="ChEBI" id="CHEBI:32682"/>
        <dbReference type="ChEBI" id="CHEBI:57472"/>
        <dbReference type="EC" id="4.3.2.1"/>
    </reaction>
</comment>
<dbReference type="Gene3D" id="1.10.275.10">
    <property type="entry name" value="Fumarase/aspartase (N-terminal domain)"/>
    <property type="match status" value="1"/>
</dbReference>
<dbReference type="InterPro" id="IPR000362">
    <property type="entry name" value="Fumarate_lyase_fam"/>
</dbReference>
<dbReference type="Pfam" id="PF00206">
    <property type="entry name" value="Lyase_1"/>
    <property type="match status" value="1"/>
</dbReference>
<gene>
    <name evidence="8" type="primary">argx</name>
    <name evidence="8" type="ORF">CGGC5_v015635</name>
</gene>
<dbReference type="CDD" id="cd01359">
    <property type="entry name" value="Argininosuccinate_lyase"/>
    <property type="match status" value="1"/>
</dbReference>
<keyword evidence="8" id="KW-0456">Lyase</keyword>
<dbReference type="PROSITE" id="PS00163">
    <property type="entry name" value="FUMARATE_LYASES"/>
    <property type="match status" value="1"/>
</dbReference>
<evidence type="ECO:0000313" key="8">
    <source>
        <dbReference type="EMBL" id="KAF4475018.1"/>
    </source>
</evidence>
<dbReference type="Pfam" id="PF14698">
    <property type="entry name" value="ASL_C2"/>
    <property type="match status" value="1"/>
</dbReference>
<dbReference type="Gene3D" id="1.10.40.30">
    <property type="entry name" value="Fumarase/aspartase (C-terminal domain)"/>
    <property type="match status" value="1"/>
</dbReference>
<dbReference type="Proteomes" id="UP000011096">
    <property type="component" value="Unassembled WGS sequence"/>
</dbReference>
<feature type="domain" description="Fumarate lyase N-terminal" evidence="6">
    <location>
        <begin position="17"/>
        <end position="312"/>
    </location>
</feature>
<dbReference type="HAMAP" id="MF_00006">
    <property type="entry name" value="Arg_succ_lyase"/>
    <property type="match status" value="1"/>
</dbReference>
<dbReference type="UniPathway" id="UPA00068"/>
<evidence type="ECO:0000256" key="4">
    <source>
        <dbReference type="ARBA" id="ARBA00012338"/>
    </source>
</evidence>
<evidence type="ECO:0000256" key="2">
    <source>
        <dbReference type="ARBA" id="ARBA00004941"/>
    </source>
</evidence>
<dbReference type="InterPro" id="IPR024083">
    <property type="entry name" value="Fumarase/histidase_N"/>
</dbReference>
<dbReference type="PRINTS" id="PR00145">
    <property type="entry name" value="ARGSUCLYASE"/>
</dbReference>
<keyword evidence="9" id="KW-1185">Reference proteome</keyword>
<protein>
    <recommendedName>
        <fullName evidence="4">argininosuccinate lyase</fullName>
        <ecNumber evidence="4">4.3.2.1</ecNumber>
    </recommendedName>
    <alternativeName>
        <fullName evidence="5">Arginosuccinase</fullName>
    </alternativeName>
</protein>
<dbReference type="RefSeq" id="XP_031882347.2">
    <property type="nucleotide sequence ID" value="XM_032020589.2"/>
</dbReference>
<dbReference type="FunFam" id="1.20.200.10:FF:000025">
    <property type="entry name" value="Argininosuccinate lyase chloroplastic"/>
    <property type="match status" value="1"/>
</dbReference>
<dbReference type="OrthoDB" id="2561043at2759"/>
<dbReference type="PANTHER" id="PTHR43814">
    <property type="entry name" value="ARGININOSUCCINATE LYASE"/>
    <property type="match status" value="1"/>
</dbReference>
<dbReference type="GO" id="GO:0042450">
    <property type="term" value="P:L-arginine biosynthetic process via ornithine"/>
    <property type="evidence" value="ECO:0007669"/>
    <property type="project" value="InterPro"/>
</dbReference>
<dbReference type="EC" id="4.3.2.1" evidence="4"/>
<comment type="caution">
    <text evidence="8">The sequence shown here is derived from an EMBL/GenBank/DDBJ whole genome shotgun (WGS) entry which is preliminary data.</text>
</comment>
<accession>A0A7J6IF10</accession>
<dbReference type="PRINTS" id="PR00149">
    <property type="entry name" value="FUMRATELYASE"/>
</dbReference>
<dbReference type="InterPro" id="IPR009049">
    <property type="entry name" value="Argininosuccinate_lyase"/>
</dbReference>
<feature type="domain" description="Argininosuccinate lyase C-terminal" evidence="7">
    <location>
        <begin position="375"/>
        <end position="442"/>
    </location>
</feature>
<sequence>MAEKKAEAAAAGMLWGGRFTGAIDPLMHKYNASIHYDKALYKEDILGSIAFARANSKAGIISDDEFQAIERGLLQVMEEWKQGTFAIMPNDEDIHTANERRLGEVIGKDIAGKLHTGRSRNEQVVCDMRMWLRDRIREIDSQLVAFLKVIITRAESEIDYIMPGYTHLQRAQPVRFSQWMMSYAAAFKQDLERLRQVFERVNLSPLGCGALAGNPFRIDRNKIAEELGFSGITLNSMNTSADRDFLIDFLVWNSIFTNHISRWAEDLIIYSTSEFGFVRLADAYSTGSSLMPNKFNADSLELLRGKSGRAFGQMAGLMMSVKGLPSCYNKDLQEGWGPMLDSVQTVSDSLGIANGVISTLKVRPDRMEAALDKTMLATDVAEWLVRKGCPFREAHHISGRVVAESEKLEVAMDKLTLEQLQAIDSRFTADIAEAFEYETSVEAKTAKGGTSRSSVLEQIQQTRALHSTPKNSDLTQLVSCHPLCCASSKDTEGDCESVVFHHQTGKGNLKRRTHTMQRLNLGFIPRQQSSDAKGLFLQEYLDGYTGRFSRP</sequence>
<dbReference type="InterPro" id="IPR020557">
    <property type="entry name" value="Fumarate_lyase_CS"/>
</dbReference>
<evidence type="ECO:0000256" key="1">
    <source>
        <dbReference type="ARBA" id="ARBA00000985"/>
    </source>
</evidence>
<evidence type="ECO:0000259" key="6">
    <source>
        <dbReference type="Pfam" id="PF00206"/>
    </source>
</evidence>
<dbReference type="InterPro" id="IPR008948">
    <property type="entry name" value="L-Aspartase-like"/>
</dbReference>
<dbReference type="GO" id="GO:0004056">
    <property type="term" value="F:argininosuccinate lyase activity"/>
    <property type="evidence" value="ECO:0007669"/>
    <property type="project" value="UniProtKB-EC"/>
</dbReference>
<dbReference type="GO" id="GO:0005829">
    <property type="term" value="C:cytosol"/>
    <property type="evidence" value="ECO:0007669"/>
    <property type="project" value="TreeGrafter"/>
</dbReference>
<evidence type="ECO:0000259" key="7">
    <source>
        <dbReference type="Pfam" id="PF14698"/>
    </source>
</evidence>
<dbReference type="InterPro" id="IPR022761">
    <property type="entry name" value="Fumarate_lyase_N"/>
</dbReference>
<comment type="similarity">
    <text evidence="3">Belongs to the lyase 1 family. Argininosuccinate lyase subfamily.</text>
</comment>
<dbReference type="NCBIfam" id="TIGR00838">
    <property type="entry name" value="argH"/>
    <property type="match status" value="1"/>
</dbReference>
<proteinExistence type="inferred from homology"/>
<name>A0A7J6IF10_COLFN</name>
<dbReference type="FunCoup" id="A0A7J6IF10">
    <property type="interactions" value="1098"/>
</dbReference>
<dbReference type="AlphaFoldDB" id="A0A7J6IF10"/>
<reference evidence="8 9" key="2">
    <citation type="submission" date="2020-04" db="EMBL/GenBank/DDBJ databases">
        <title>Genome sequencing and assembly of multiple isolates from the Colletotrichum gloeosporioides species complex.</title>
        <authorList>
            <person name="Gan P."/>
            <person name="Shirasu K."/>
        </authorList>
    </citation>
    <scope>NUCLEOTIDE SEQUENCE [LARGE SCALE GENOMIC DNA]</scope>
    <source>
        <strain evidence="8 9">Nara gc5</strain>
    </source>
</reference>
<dbReference type="FunFam" id="1.10.40.30:FF:000001">
    <property type="entry name" value="Argininosuccinate lyase"/>
    <property type="match status" value="1"/>
</dbReference>
<dbReference type="SUPFAM" id="SSF48557">
    <property type="entry name" value="L-aspartase-like"/>
    <property type="match status" value="1"/>
</dbReference>
<evidence type="ECO:0000256" key="3">
    <source>
        <dbReference type="ARBA" id="ARBA00010755"/>
    </source>
</evidence>
<dbReference type="InParanoid" id="A0A7J6IF10"/>
<dbReference type="PANTHER" id="PTHR43814:SF1">
    <property type="entry name" value="ARGININOSUCCINATE LYASE"/>
    <property type="match status" value="1"/>
</dbReference>
<comment type="pathway">
    <text evidence="2">Amino-acid biosynthesis; L-arginine biosynthesis; L-arginine from L-ornithine and carbamoyl phosphate: step 3/3.</text>
</comment>
<dbReference type="EMBL" id="ANPB02000010">
    <property type="protein sequence ID" value="KAF4475018.1"/>
    <property type="molecule type" value="Genomic_DNA"/>
</dbReference>
<reference evidence="8 9" key="1">
    <citation type="submission" date="2012-08" db="EMBL/GenBank/DDBJ databases">
        <authorList>
            <person name="Gan P.H.P."/>
            <person name="Ikeda K."/>
            <person name="Irieda H."/>
            <person name="Narusaka M."/>
            <person name="O'Connell R.J."/>
            <person name="Narusaka Y."/>
            <person name="Takano Y."/>
            <person name="Kubo Y."/>
            <person name="Shirasu K."/>
        </authorList>
    </citation>
    <scope>NUCLEOTIDE SEQUENCE [LARGE SCALE GENOMIC DNA]</scope>
    <source>
        <strain evidence="8 9">Nara gc5</strain>
    </source>
</reference>
<dbReference type="FunFam" id="1.10.275.10:FF:000002">
    <property type="entry name" value="Argininosuccinate lyase"/>
    <property type="match status" value="1"/>
</dbReference>
<dbReference type="GeneID" id="43604801"/>
<organism evidence="8 9">
    <name type="scientific">Colletotrichum fructicola (strain Nara gc5)</name>
    <name type="common">Anthracnose fungus</name>
    <name type="synonym">Colletotrichum gloeosporioides (strain Nara gc5)</name>
    <dbReference type="NCBI Taxonomy" id="1213859"/>
    <lineage>
        <taxon>Eukaryota</taxon>
        <taxon>Fungi</taxon>
        <taxon>Dikarya</taxon>
        <taxon>Ascomycota</taxon>
        <taxon>Pezizomycotina</taxon>
        <taxon>Sordariomycetes</taxon>
        <taxon>Hypocreomycetidae</taxon>
        <taxon>Glomerellales</taxon>
        <taxon>Glomerellaceae</taxon>
        <taxon>Colletotrichum</taxon>
        <taxon>Colletotrichum gloeosporioides species complex</taxon>
    </lineage>
</organism>
<evidence type="ECO:0000313" key="9">
    <source>
        <dbReference type="Proteomes" id="UP000011096"/>
    </source>
</evidence>
<dbReference type="Gene3D" id="1.20.200.10">
    <property type="entry name" value="Fumarase/aspartase (Central domain)"/>
    <property type="match status" value="1"/>
</dbReference>